<sequence length="160" mass="18183">MSRNAPFERAIQETRSGKDTRLMLFPHSNGEDTNVIELVANGDPNKRYIRAGDYREAELKLPAGLRIGRKMVFNDEDVFEIITESSGGSFNSIVKAPKPFRPPKDRKEAIDIGYRLFKWDPLGGLICKVTTFFVFGKGMQIVAPDMSEKVINKFWIKNNL</sequence>
<comment type="caution">
    <text evidence="1">The sequence shown here is derived from an EMBL/GenBank/DDBJ whole genome shotgun (WGS) entry which is preliminary data.</text>
</comment>
<proteinExistence type="predicted"/>
<organism evidence="1">
    <name type="scientific">marine sediment metagenome</name>
    <dbReference type="NCBI Taxonomy" id="412755"/>
    <lineage>
        <taxon>unclassified sequences</taxon>
        <taxon>metagenomes</taxon>
        <taxon>ecological metagenomes</taxon>
    </lineage>
</organism>
<protein>
    <submittedName>
        <fullName evidence="1">Uncharacterized protein</fullName>
    </submittedName>
</protein>
<evidence type="ECO:0000313" key="1">
    <source>
        <dbReference type="EMBL" id="KKK82259.1"/>
    </source>
</evidence>
<feature type="non-terminal residue" evidence="1">
    <location>
        <position position="160"/>
    </location>
</feature>
<dbReference type="EMBL" id="LAZR01052754">
    <property type="protein sequence ID" value="KKK82259.1"/>
    <property type="molecule type" value="Genomic_DNA"/>
</dbReference>
<gene>
    <name evidence="1" type="ORF">LCGC14_2805170</name>
</gene>
<accession>A0A0F9AUV7</accession>
<dbReference type="AlphaFoldDB" id="A0A0F9AUV7"/>
<name>A0A0F9AUV7_9ZZZZ</name>
<reference evidence="1" key="1">
    <citation type="journal article" date="2015" name="Nature">
        <title>Complex archaea that bridge the gap between prokaryotes and eukaryotes.</title>
        <authorList>
            <person name="Spang A."/>
            <person name="Saw J.H."/>
            <person name="Jorgensen S.L."/>
            <person name="Zaremba-Niedzwiedzka K."/>
            <person name="Martijn J."/>
            <person name="Lind A.E."/>
            <person name="van Eijk R."/>
            <person name="Schleper C."/>
            <person name="Guy L."/>
            <person name="Ettema T.J."/>
        </authorList>
    </citation>
    <scope>NUCLEOTIDE SEQUENCE</scope>
</reference>